<dbReference type="RefSeq" id="WP_143342802.1">
    <property type="nucleotide sequence ID" value="NZ_JAGIOO010000001.1"/>
</dbReference>
<keyword evidence="1" id="KW-0472">Membrane</keyword>
<comment type="caution">
    <text evidence="3">The sequence shown here is derived from an EMBL/GenBank/DDBJ whole genome shotgun (WGS) entry which is preliminary data.</text>
</comment>
<keyword evidence="1" id="KW-1133">Transmembrane helix</keyword>
<feature type="transmembrane region" description="Helical" evidence="1">
    <location>
        <begin position="6"/>
        <end position="28"/>
    </location>
</feature>
<sequence>MESWVVWIGLLFFVVGVAGAVLPTVSVLRHQLLRRRRGTEPSPVRELARDVVAGAPESDFSARQVRLYADYHERALAESSLSFRMAAAAAGVGFLVILASIAVLVFRGGDTAWLGAVSGVVFEAVAALFLGEARSTRERAARMFDLLNAEVVRTAHTVRAVEMANGLADSGERERLLASIALKLMDPAPPPPAEPVPGEPAPGA</sequence>
<feature type="domain" description="Cyanobacterial TRADD-N associated 2 transmembrane" evidence="2">
    <location>
        <begin position="75"/>
        <end position="140"/>
    </location>
</feature>
<feature type="transmembrane region" description="Helical" evidence="1">
    <location>
        <begin position="112"/>
        <end position="133"/>
    </location>
</feature>
<keyword evidence="4" id="KW-1185">Reference proteome</keyword>
<name>A0ABS5ACN7_9PSEU</name>
<evidence type="ECO:0000259" key="2">
    <source>
        <dbReference type="Pfam" id="PF20712"/>
    </source>
</evidence>
<evidence type="ECO:0000256" key="1">
    <source>
        <dbReference type="SAM" id="Phobius"/>
    </source>
</evidence>
<protein>
    <recommendedName>
        <fullName evidence="2">Cyanobacterial TRADD-N associated 2 transmembrane domain-containing protein</fullName>
    </recommendedName>
</protein>
<dbReference type="EMBL" id="JAGIOO010000001">
    <property type="protein sequence ID" value="MBP2474345.1"/>
    <property type="molecule type" value="Genomic_DNA"/>
</dbReference>
<evidence type="ECO:0000313" key="3">
    <source>
        <dbReference type="EMBL" id="MBP2474345.1"/>
    </source>
</evidence>
<proteinExistence type="predicted"/>
<evidence type="ECO:0000313" key="4">
    <source>
        <dbReference type="Proteomes" id="UP001519363"/>
    </source>
</evidence>
<dbReference type="Proteomes" id="UP001519363">
    <property type="component" value="Unassembled WGS sequence"/>
</dbReference>
<gene>
    <name evidence="3" type="ORF">JOF53_003217</name>
</gene>
<reference evidence="3 4" key="1">
    <citation type="submission" date="2021-03" db="EMBL/GenBank/DDBJ databases">
        <title>Sequencing the genomes of 1000 actinobacteria strains.</title>
        <authorList>
            <person name="Klenk H.-P."/>
        </authorList>
    </citation>
    <scope>NUCLEOTIDE SEQUENCE [LARGE SCALE GENOMIC DNA]</scope>
    <source>
        <strain evidence="3 4">DSM 44580</strain>
    </source>
</reference>
<organism evidence="3 4">
    <name type="scientific">Crossiella equi</name>
    <dbReference type="NCBI Taxonomy" id="130796"/>
    <lineage>
        <taxon>Bacteria</taxon>
        <taxon>Bacillati</taxon>
        <taxon>Actinomycetota</taxon>
        <taxon>Actinomycetes</taxon>
        <taxon>Pseudonocardiales</taxon>
        <taxon>Pseudonocardiaceae</taxon>
        <taxon>Crossiella</taxon>
    </lineage>
</organism>
<dbReference type="InterPro" id="IPR048567">
    <property type="entry name" value="CyanoTRADDas_TM"/>
</dbReference>
<dbReference type="Pfam" id="PF20712">
    <property type="entry name" value="CyanoTRADDas_TM"/>
    <property type="match status" value="1"/>
</dbReference>
<accession>A0ABS5ACN7</accession>
<keyword evidence="1" id="KW-0812">Transmembrane</keyword>
<feature type="transmembrane region" description="Helical" evidence="1">
    <location>
        <begin position="83"/>
        <end position="106"/>
    </location>
</feature>